<keyword evidence="3" id="KW-0378">Hydrolase</keyword>
<accession>A0A6J8AMY9</accession>
<proteinExistence type="inferred from homology"/>
<dbReference type="InterPro" id="IPR051515">
    <property type="entry name" value="IRG"/>
</dbReference>
<dbReference type="EMBL" id="CACVKT020001738">
    <property type="protein sequence ID" value="CAC5370838.1"/>
    <property type="molecule type" value="Genomic_DNA"/>
</dbReference>
<evidence type="ECO:0000313" key="6">
    <source>
        <dbReference type="EMBL" id="CAC5370838.1"/>
    </source>
</evidence>
<dbReference type="SUPFAM" id="SSF52540">
    <property type="entry name" value="P-loop containing nucleoside triphosphate hydrolases"/>
    <property type="match status" value="1"/>
</dbReference>
<dbReference type="GO" id="GO:0005525">
    <property type="term" value="F:GTP binding"/>
    <property type="evidence" value="ECO:0007669"/>
    <property type="project" value="UniProtKB-KW"/>
</dbReference>
<dbReference type="Proteomes" id="UP000507470">
    <property type="component" value="Unassembled WGS sequence"/>
</dbReference>
<sequence>MEVFGDCKTDEDVKRMHQEITELIAEKGVEFISDLIEKKSDKWKDEIIQIGIFGESGSGKSTFVNTLRGLKRGDEGFADQGYIGNTTKTATKYTVKDNPNIIFTDGVGCGTIQYKRGSEYLKSLEIEKFDFVLLMSNRNFSQDDAWFAKEIRNMGKPLFFVRTKFDEILRSAKADGIPGENIHKQILTTCAENIKDSGIPSTSIFIISNYDTSLGDIDPLMVAILKTLSLKKREALLHSIQPLSHQVIREKKEELIQRVNLISLLSVVSPVLYLPGFENDFDLSVLDSEIQFYLKEFSLTEDKIERTCIRLKIDYDELLCKLPRVRNLLKIQGIKGAIKESLQIEFDEETTKFIAMQVLKILPVIGTVISSSYWYIACLKMLKNEIDLLEKDAHKLLDEALEKLKI</sequence>
<dbReference type="PROSITE" id="PS51716">
    <property type="entry name" value="G_IRG"/>
    <property type="match status" value="1"/>
</dbReference>
<dbReference type="GO" id="GO:0016020">
    <property type="term" value="C:membrane"/>
    <property type="evidence" value="ECO:0007669"/>
    <property type="project" value="InterPro"/>
</dbReference>
<feature type="domain" description="IRG-type G" evidence="5">
    <location>
        <begin position="46"/>
        <end position="227"/>
    </location>
</feature>
<dbReference type="PANTHER" id="PTHR32341:SF10">
    <property type="entry name" value="INTERFERON-INDUCIBLE GTPASE 5"/>
    <property type="match status" value="1"/>
</dbReference>
<organism evidence="6 7">
    <name type="scientific">Mytilus coruscus</name>
    <name type="common">Sea mussel</name>
    <dbReference type="NCBI Taxonomy" id="42192"/>
    <lineage>
        <taxon>Eukaryota</taxon>
        <taxon>Metazoa</taxon>
        <taxon>Spiralia</taxon>
        <taxon>Lophotrochozoa</taxon>
        <taxon>Mollusca</taxon>
        <taxon>Bivalvia</taxon>
        <taxon>Autobranchia</taxon>
        <taxon>Pteriomorphia</taxon>
        <taxon>Mytilida</taxon>
        <taxon>Mytiloidea</taxon>
        <taxon>Mytilidae</taxon>
        <taxon>Mytilinae</taxon>
        <taxon>Mytilus</taxon>
    </lineage>
</organism>
<comment type="similarity">
    <text evidence="1">Belongs to the TRAFAC class dynamin-like GTPase superfamily. IRG family.</text>
</comment>
<evidence type="ECO:0000256" key="3">
    <source>
        <dbReference type="ARBA" id="ARBA00022801"/>
    </source>
</evidence>
<dbReference type="Gene3D" id="3.40.50.300">
    <property type="entry name" value="P-loop containing nucleotide triphosphate hydrolases"/>
    <property type="match status" value="1"/>
</dbReference>
<name>A0A6J8AMY9_MYTCO</name>
<dbReference type="AlphaFoldDB" id="A0A6J8AMY9"/>
<reference evidence="6 7" key="1">
    <citation type="submission" date="2020-06" db="EMBL/GenBank/DDBJ databases">
        <authorList>
            <person name="Li R."/>
            <person name="Bekaert M."/>
        </authorList>
    </citation>
    <scope>NUCLEOTIDE SEQUENCE [LARGE SCALE GENOMIC DNA]</scope>
    <source>
        <strain evidence="7">wild</strain>
    </source>
</reference>
<keyword evidence="4" id="KW-0342">GTP-binding</keyword>
<keyword evidence="2" id="KW-0547">Nucleotide-binding</keyword>
<evidence type="ECO:0000256" key="1">
    <source>
        <dbReference type="ARBA" id="ARBA00005429"/>
    </source>
</evidence>
<dbReference type="InterPro" id="IPR030385">
    <property type="entry name" value="G_IRG_dom"/>
</dbReference>
<protein>
    <recommendedName>
        <fullName evidence="5">IRG-type G domain-containing protein</fullName>
    </recommendedName>
</protein>
<evidence type="ECO:0000256" key="4">
    <source>
        <dbReference type="ARBA" id="ARBA00023134"/>
    </source>
</evidence>
<dbReference type="OrthoDB" id="6105296at2759"/>
<dbReference type="Pfam" id="PF05049">
    <property type="entry name" value="IIGP"/>
    <property type="match status" value="1"/>
</dbReference>
<dbReference type="GO" id="GO:0016787">
    <property type="term" value="F:hydrolase activity"/>
    <property type="evidence" value="ECO:0007669"/>
    <property type="project" value="UniProtKB-KW"/>
</dbReference>
<keyword evidence="7" id="KW-1185">Reference proteome</keyword>
<evidence type="ECO:0000259" key="5">
    <source>
        <dbReference type="PROSITE" id="PS51716"/>
    </source>
</evidence>
<dbReference type="InterPro" id="IPR007743">
    <property type="entry name" value="Immunity-related_GTPase-like"/>
</dbReference>
<dbReference type="PANTHER" id="PTHR32341">
    <property type="entry name" value="INTERFERON-INDUCIBLE GTPASE"/>
    <property type="match status" value="1"/>
</dbReference>
<evidence type="ECO:0000256" key="2">
    <source>
        <dbReference type="ARBA" id="ARBA00022741"/>
    </source>
</evidence>
<dbReference type="InterPro" id="IPR027417">
    <property type="entry name" value="P-loop_NTPase"/>
</dbReference>
<evidence type="ECO:0000313" key="7">
    <source>
        <dbReference type="Proteomes" id="UP000507470"/>
    </source>
</evidence>
<gene>
    <name evidence="6" type="ORF">MCOR_9513</name>
</gene>